<name>A0ABW7CA00_9CYAN</name>
<feature type="region of interest" description="Disordered" evidence="1">
    <location>
        <begin position="1"/>
        <end position="38"/>
    </location>
</feature>
<organism evidence="2 3">
    <name type="scientific">Limnothrix redekei LRLZ20PSL1</name>
    <dbReference type="NCBI Taxonomy" id="3112953"/>
    <lineage>
        <taxon>Bacteria</taxon>
        <taxon>Bacillati</taxon>
        <taxon>Cyanobacteriota</taxon>
        <taxon>Cyanophyceae</taxon>
        <taxon>Pseudanabaenales</taxon>
        <taxon>Pseudanabaenaceae</taxon>
        <taxon>Limnothrix</taxon>
    </lineage>
</organism>
<dbReference type="EMBL" id="JAZAQF010000057">
    <property type="protein sequence ID" value="MFG3817866.1"/>
    <property type="molecule type" value="Genomic_DNA"/>
</dbReference>
<gene>
    <name evidence="2" type="ORF">VPK24_09480</name>
</gene>
<evidence type="ECO:0000313" key="3">
    <source>
        <dbReference type="Proteomes" id="UP001604335"/>
    </source>
</evidence>
<reference evidence="3" key="1">
    <citation type="journal article" date="2024" name="Algal Res.">
        <title>Biochemical, toxicological and genomic investigation of a high-biomass producing Limnothrix strain isolated from Italian shallow drinking water reservoir.</title>
        <authorList>
            <person name="Simonazzi M."/>
            <person name="Shishido T.K."/>
            <person name="Delbaje E."/>
            <person name="Wahlsten M."/>
            <person name="Fewer D.P."/>
            <person name="Sivonen K."/>
            <person name="Pezzolesi L."/>
            <person name="Pistocchi R."/>
        </authorList>
    </citation>
    <scope>NUCLEOTIDE SEQUENCE [LARGE SCALE GENOMIC DNA]</scope>
    <source>
        <strain evidence="3">LRLZ20PSL1</strain>
    </source>
</reference>
<dbReference type="CDD" id="cd02980">
    <property type="entry name" value="TRX_Fd_family"/>
    <property type="match status" value="1"/>
</dbReference>
<dbReference type="SUPFAM" id="SSF52833">
    <property type="entry name" value="Thioredoxin-like"/>
    <property type="match status" value="1"/>
</dbReference>
<evidence type="ECO:0000256" key="1">
    <source>
        <dbReference type="SAM" id="MobiDB-lite"/>
    </source>
</evidence>
<keyword evidence="3" id="KW-1185">Reference proteome</keyword>
<evidence type="ECO:0000313" key="2">
    <source>
        <dbReference type="EMBL" id="MFG3817866.1"/>
    </source>
</evidence>
<dbReference type="RefSeq" id="WP_393012496.1">
    <property type="nucleotide sequence ID" value="NZ_JAZAQF010000057.1"/>
</dbReference>
<accession>A0ABW7CA00</accession>
<feature type="compositionally biased region" description="Polar residues" evidence="1">
    <location>
        <begin position="28"/>
        <end position="38"/>
    </location>
</feature>
<proteinExistence type="predicted"/>
<dbReference type="Gene3D" id="3.40.30.10">
    <property type="entry name" value="Glutaredoxin"/>
    <property type="match status" value="1"/>
</dbReference>
<sequence length="161" mass="17057">MTHSAPNSTPNSAPNSTPNTPKHAPANAMTNAADSEPQFQNQPAAELGAGENGRSILICQNVHCYRNRSGAVLAAFQSAALPAGVTVTASDCHGQCHLGPSVRIVPDETWYARVEPADVSRIVEEHLRQNHPVSDLLNPRLHVDYSAYYGQAGYGQTGAAS</sequence>
<dbReference type="InterPro" id="IPR036249">
    <property type="entry name" value="Thioredoxin-like_sf"/>
</dbReference>
<comment type="caution">
    <text evidence="2">The sequence shown here is derived from an EMBL/GenBank/DDBJ whole genome shotgun (WGS) entry which is preliminary data.</text>
</comment>
<protein>
    <submittedName>
        <fullName evidence="2">(2Fe-2S) ferredoxin domain-containing protein</fullName>
    </submittedName>
</protein>
<feature type="compositionally biased region" description="Low complexity" evidence="1">
    <location>
        <begin position="1"/>
        <end position="21"/>
    </location>
</feature>
<dbReference type="Proteomes" id="UP001604335">
    <property type="component" value="Unassembled WGS sequence"/>
</dbReference>